<dbReference type="GO" id="GO:0003700">
    <property type="term" value="F:DNA-binding transcription factor activity"/>
    <property type="evidence" value="ECO:0007669"/>
    <property type="project" value="TreeGrafter"/>
</dbReference>
<dbReference type="SUPFAM" id="SSF48498">
    <property type="entry name" value="Tetracyclin repressor-like, C-terminal domain"/>
    <property type="match status" value="1"/>
</dbReference>
<dbReference type="Proteomes" id="UP000315677">
    <property type="component" value="Unassembled WGS sequence"/>
</dbReference>
<dbReference type="InterPro" id="IPR001647">
    <property type="entry name" value="HTH_TetR"/>
</dbReference>
<dbReference type="InterPro" id="IPR050109">
    <property type="entry name" value="HTH-type_TetR-like_transc_reg"/>
</dbReference>
<dbReference type="AlphaFoldDB" id="A0A543DZ20"/>
<dbReference type="PRINTS" id="PR00455">
    <property type="entry name" value="HTHTETR"/>
</dbReference>
<comment type="caution">
    <text evidence="4">The sequence shown here is derived from an EMBL/GenBank/DDBJ whole genome shotgun (WGS) entry which is preliminary data.</text>
</comment>
<proteinExistence type="predicted"/>
<dbReference type="PROSITE" id="PS50977">
    <property type="entry name" value="HTH_TETR_2"/>
    <property type="match status" value="1"/>
</dbReference>
<protein>
    <submittedName>
        <fullName evidence="4">TetR family transcriptional regulator</fullName>
    </submittedName>
</protein>
<dbReference type="InterPro" id="IPR041678">
    <property type="entry name" value="TetR_C_16"/>
</dbReference>
<dbReference type="Pfam" id="PF00440">
    <property type="entry name" value="TetR_N"/>
    <property type="match status" value="1"/>
</dbReference>
<accession>A0A543DZ20</accession>
<keyword evidence="5" id="KW-1185">Reference proteome</keyword>
<dbReference type="GO" id="GO:0000976">
    <property type="term" value="F:transcription cis-regulatory region binding"/>
    <property type="evidence" value="ECO:0007669"/>
    <property type="project" value="TreeGrafter"/>
</dbReference>
<reference evidence="4 5" key="1">
    <citation type="submission" date="2019-06" db="EMBL/GenBank/DDBJ databases">
        <title>Sequencing the genomes of 1000 actinobacteria strains.</title>
        <authorList>
            <person name="Klenk H.-P."/>
        </authorList>
    </citation>
    <scope>NUCLEOTIDE SEQUENCE [LARGE SCALE GENOMIC DNA]</scope>
    <source>
        <strain evidence="4 5">DSM 45301</strain>
    </source>
</reference>
<gene>
    <name evidence="4" type="ORF">FB558_1346</name>
</gene>
<dbReference type="EMBL" id="VFPA01000001">
    <property type="protein sequence ID" value="TQM14580.1"/>
    <property type="molecule type" value="Genomic_DNA"/>
</dbReference>
<evidence type="ECO:0000259" key="3">
    <source>
        <dbReference type="PROSITE" id="PS50977"/>
    </source>
</evidence>
<evidence type="ECO:0000313" key="4">
    <source>
        <dbReference type="EMBL" id="TQM14580.1"/>
    </source>
</evidence>
<dbReference type="PANTHER" id="PTHR30055">
    <property type="entry name" value="HTH-TYPE TRANSCRIPTIONAL REGULATOR RUTR"/>
    <property type="match status" value="1"/>
</dbReference>
<dbReference type="InterPro" id="IPR009057">
    <property type="entry name" value="Homeodomain-like_sf"/>
</dbReference>
<dbReference type="SUPFAM" id="SSF46689">
    <property type="entry name" value="Homeodomain-like"/>
    <property type="match status" value="1"/>
</dbReference>
<keyword evidence="1 2" id="KW-0238">DNA-binding</keyword>
<dbReference type="Gene3D" id="1.10.357.10">
    <property type="entry name" value="Tetracycline Repressor, domain 2"/>
    <property type="match status" value="1"/>
</dbReference>
<name>A0A543DZ20_9PSEU</name>
<dbReference type="PANTHER" id="PTHR30055:SF235">
    <property type="entry name" value="TRANSCRIPTIONAL REGULATORY PROTEIN"/>
    <property type="match status" value="1"/>
</dbReference>
<feature type="DNA-binding region" description="H-T-H motif" evidence="2">
    <location>
        <begin position="38"/>
        <end position="57"/>
    </location>
</feature>
<dbReference type="InterPro" id="IPR036271">
    <property type="entry name" value="Tet_transcr_reg_TetR-rel_C_sf"/>
</dbReference>
<dbReference type="RefSeq" id="WP_142049111.1">
    <property type="nucleotide sequence ID" value="NZ_VFPA01000001.1"/>
</dbReference>
<evidence type="ECO:0000256" key="2">
    <source>
        <dbReference type="PROSITE-ProRule" id="PRU00335"/>
    </source>
</evidence>
<organism evidence="4 5">
    <name type="scientific">Pseudonocardia kunmingensis</name>
    <dbReference type="NCBI Taxonomy" id="630975"/>
    <lineage>
        <taxon>Bacteria</taxon>
        <taxon>Bacillati</taxon>
        <taxon>Actinomycetota</taxon>
        <taxon>Actinomycetes</taxon>
        <taxon>Pseudonocardiales</taxon>
        <taxon>Pseudonocardiaceae</taxon>
        <taxon>Pseudonocardia</taxon>
    </lineage>
</organism>
<dbReference type="Pfam" id="PF17920">
    <property type="entry name" value="TetR_C_16"/>
    <property type="match status" value="1"/>
</dbReference>
<dbReference type="OrthoDB" id="3210235at2"/>
<feature type="domain" description="HTH tetR-type" evidence="3">
    <location>
        <begin position="15"/>
        <end position="75"/>
    </location>
</feature>
<sequence length="196" mass="20855">MPPRSHRTSRDAQRERTQARILAAARRLFASAGYDRTTVRAIAREAGSDPGLVIRYFGSKEQLFARAAELPPDDRLEGEPARIAEQMLASLQAKLTSDAAGSVAVLRSMLTHPDAEREVRQALADQQRAGAAALGSPDAALRIGLVGVLVLGVVLGRDLLELDGLRDAPPEQVVALLRPAIHALTYGGAEPGPRGS</sequence>
<evidence type="ECO:0000313" key="5">
    <source>
        <dbReference type="Proteomes" id="UP000315677"/>
    </source>
</evidence>
<evidence type="ECO:0000256" key="1">
    <source>
        <dbReference type="ARBA" id="ARBA00023125"/>
    </source>
</evidence>
<dbReference type="Gene3D" id="1.10.10.60">
    <property type="entry name" value="Homeodomain-like"/>
    <property type="match status" value="1"/>
</dbReference>